<evidence type="ECO:0000256" key="1">
    <source>
        <dbReference type="SAM" id="Phobius"/>
    </source>
</evidence>
<keyword evidence="3" id="KW-1185">Reference proteome</keyword>
<feature type="transmembrane region" description="Helical" evidence="1">
    <location>
        <begin position="39"/>
        <end position="55"/>
    </location>
</feature>
<organism evidence="2 3">
    <name type="scientific">Bacillus phage Izhevsk</name>
    <dbReference type="NCBI Taxonomy" id="2724322"/>
    <lineage>
        <taxon>Viruses</taxon>
        <taxon>Duplodnaviria</taxon>
        <taxon>Heunggongvirae</taxon>
        <taxon>Uroviricota</taxon>
        <taxon>Caudoviricetes</taxon>
        <taxon>Joanripponvirinae</taxon>
        <taxon>Tsamsavirus</taxon>
        <taxon>Tsamsavirus izhevsk</taxon>
    </lineage>
</organism>
<keyword evidence="1" id="KW-0812">Transmembrane</keyword>
<feature type="transmembrane region" description="Helical" evidence="1">
    <location>
        <begin position="6"/>
        <end position="27"/>
    </location>
</feature>
<gene>
    <name evidence="2" type="ORF">Izhevsk_113</name>
</gene>
<sequence>MMMLLLLENLFQTFSMVAMLYTAYYTIYWFKKDKLMPSFVNLMWYLFFFGWYQILEYMA</sequence>
<dbReference type="Proteomes" id="UP000503405">
    <property type="component" value="Segment"/>
</dbReference>
<keyword evidence="1" id="KW-0472">Membrane</keyword>
<accession>A0A6H0X649</accession>
<keyword evidence="1" id="KW-1133">Transmembrane helix</keyword>
<protein>
    <submittedName>
        <fullName evidence="2">Uncharacterized protein</fullName>
    </submittedName>
</protein>
<evidence type="ECO:0000313" key="3">
    <source>
        <dbReference type="Proteomes" id="UP000503405"/>
    </source>
</evidence>
<evidence type="ECO:0000313" key="2">
    <source>
        <dbReference type="EMBL" id="QIW89794.1"/>
    </source>
</evidence>
<name>A0A6H0X649_9CAUD</name>
<proteinExistence type="predicted"/>
<reference evidence="2 3" key="1">
    <citation type="submission" date="2020-03" db="EMBL/GenBank/DDBJ databases">
        <authorList>
            <person name="Skorynina A."/>
            <person name="Kazantseva O."/>
            <person name="Baycher S."/>
            <person name="Piligrimova E."/>
            <person name="Kuliabin V."/>
            <person name="Shadrin A."/>
        </authorList>
    </citation>
    <scope>NUCLEOTIDE SEQUENCE [LARGE SCALE GENOMIC DNA]</scope>
</reference>
<dbReference type="EMBL" id="MT254578">
    <property type="protein sequence ID" value="QIW89794.1"/>
    <property type="molecule type" value="Genomic_DNA"/>
</dbReference>